<dbReference type="InterPro" id="IPR000859">
    <property type="entry name" value="CUB_dom"/>
</dbReference>
<protein>
    <recommendedName>
        <fullName evidence="5">CUB domain-containing protein</fullName>
    </recommendedName>
</protein>
<feature type="signal peptide" evidence="4">
    <location>
        <begin position="1"/>
        <end position="41"/>
    </location>
</feature>
<dbReference type="CDD" id="cd00041">
    <property type="entry name" value="CUB"/>
    <property type="match status" value="1"/>
</dbReference>
<dbReference type="STRING" id="188477.A0A3S1CEY5"/>
<gene>
    <name evidence="6" type="ORF">EGW08_001360</name>
</gene>
<dbReference type="SUPFAM" id="SSF49854">
    <property type="entry name" value="Spermadhesin, CUB domain"/>
    <property type="match status" value="1"/>
</dbReference>
<dbReference type="Pfam" id="PF00431">
    <property type="entry name" value="CUB"/>
    <property type="match status" value="1"/>
</dbReference>
<accession>A0A3S1CEY5</accession>
<dbReference type="InterPro" id="IPR035914">
    <property type="entry name" value="Sperma_CUB_dom_sf"/>
</dbReference>
<name>A0A3S1CEY5_ELYCH</name>
<dbReference type="SMART" id="SM00042">
    <property type="entry name" value="CUB"/>
    <property type="match status" value="1"/>
</dbReference>
<dbReference type="OrthoDB" id="6140291at2759"/>
<evidence type="ECO:0000259" key="5">
    <source>
        <dbReference type="PROSITE" id="PS01180"/>
    </source>
</evidence>
<feature type="chain" id="PRO_5018643569" description="CUB domain-containing protein" evidence="4">
    <location>
        <begin position="42"/>
        <end position="174"/>
    </location>
</feature>
<reference evidence="6 7" key="1">
    <citation type="submission" date="2019-01" db="EMBL/GenBank/DDBJ databases">
        <title>A draft genome assembly of the solar-powered sea slug Elysia chlorotica.</title>
        <authorList>
            <person name="Cai H."/>
            <person name="Li Q."/>
            <person name="Fang X."/>
            <person name="Li J."/>
            <person name="Curtis N.E."/>
            <person name="Altenburger A."/>
            <person name="Shibata T."/>
            <person name="Feng M."/>
            <person name="Maeda T."/>
            <person name="Schwartz J.A."/>
            <person name="Shigenobu S."/>
            <person name="Lundholm N."/>
            <person name="Nishiyama T."/>
            <person name="Yang H."/>
            <person name="Hasebe M."/>
            <person name="Li S."/>
            <person name="Pierce S.K."/>
            <person name="Wang J."/>
        </authorList>
    </citation>
    <scope>NUCLEOTIDE SEQUENCE [LARGE SCALE GENOMIC DNA]</scope>
    <source>
        <strain evidence="6">EC2010</strain>
        <tissue evidence="6">Whole organism of an adult</tissue>
    </source>
</reference>
<dbReference type="AlphaFoldDB" id="A0A3S1CEY5"/>
<keyword evidence="2" id="KW-1015">Disulfide bond</keyword>
<evidence type="ECO:0000256" key="2">
    <source>
        <dbReference type="ARBA" id="ARBA00023157"/>
    </source>
</evidence>
<dbReference type="Gene3D" id="2.60.120.290">
    <property type="entry name" value="Spermadhesin, CUB domain"/>
    <property type="match status" value="1"/>
</dbReference>
<dbReference type="PANTHER" id="PTHR24251">
    <property type="entry name" value="OVOCHYMASE-RELATED"/>
    <property type="match status" value="1"/>
</dbReference>
<dbReference type="Proteomes" id="UP000271974">
    <property type="component" value="Unassembled WGS sequence"/>
</dbReference>
<feature type="non-terminal residue" evidence="6">
    <location>
        <position position="174"/>
    </location>
</feature>
<keyword evidence="1" id="KW-0677">Repeat</keyword>
<comment type="caution">
    <text evidence="3">Lacks conserved residue(s) required for the propagation of feature annotation.</text>
</comment>
<sequence length="174" mass="18866">MCPFSGISTLIPGPMRPATGVKVPSLLSLAIVLSVLSTASGFAECGDYYYLSPGVTASINSPDYPSMYPTYSKCIWLLEAPSENHRVQMTITYTGERYNGSCSDYVEVRDGGQYAPLLATYCDSATDAVVVSGYMYMWIMFRSDGITGSGSLMTATFTTYYNATPSDNTTKPFD</sequence>
<organism evidence="6 7">
    <name type="scientific">Elysia chlorotica</name>
    <name type="common">Eastern emerald elysia</name>
    <name type="synonym">Sea slug</name>
    <dbReference type="NCBI Taxonomy" id="188477"/>
    <lineage>
        <taxon>Eukaryota</taxon>
        <taxon>Metazoa</taxon>
        <taxon>Spiralia</taxon>
        <taxon>Lophotrochozoa</taxon>
        <taxon>Mollusca</taxon>
        <taxon>Gastropoda</taxon>
        <taxon>Heterobranchia</taxon>
        <taxon>Euthyneura</taxon>
        <taxon>Panpulmonata</taxon>
        <taxon>Sacoglossa</taxon>
        <taxon>Placobranchoidea</taxon>
        <taxon>Plakobranchidae</taxon>
        <taxon>Elysia</taxon>
    </lineage>
</organism>
<feature type="domain" description="CUB" evidence="5">
    <location>
        <begin position="45"/>
        <end position="164"/>
    </location>
</feature>
<proteinExistence type="predicted"/>
<evidence type="ECO:0000256" key="4">
    <source>
        <dbReference type="SAM" id="SignalP"/>
    </source>
</evidence>
<evidence type="ECO:0000313" key="6">
    <source>
        <dbReference type="EMBL" id="RUS90853.1"/>
    </source>
</evidence>
<dbReference type="EMBL" id="RQTK01000023">
    <property type="protein sequence ID" value="RUS90853.1"/>
    <property type="molecule type" value="Genomic_DNA"/>
</dbReference>
<keyword evidence="7" id="KW-1185">Reference proteome</keyword>
<comment type="caution">
    <text evidence="6">The sequence shown here is derived from an EMBL/GenBank/DDBJ whole genome shotgun (WGS) entry which is preliminary data.</text>
</comment>
<keyword evidence="4" id="KW-0732">Signal</keyword>
<evidence type="ECO:0000256" key="1">
    <source>
        <dbReference type="ARBA" id="ARBA00022737"/>
    </source>
</evidence>
<evidence type="ECO:0000256" key="3">
    <source>
        <dbReference type="PROSITE-ProRule" id="PRU00059"/>
    </source>
</evidence>
<evidence type="ECO:0000313" key="7">
    <source>
        <dbReference type="Proteomes" id="UP000271974"/>
    </source>
</evidence>
<dbReference type="PROSITE" id="PS01180">
    <property type="entry name" value="CUB"/>
    <property type="match status" value="1"/>
</dbReference>